<dbReference type="Gene3D" id="2.60.40.10">
    <property type="entry name" value="Immunoglobulins"/>
    <property type="match status" value="1"/>
</dbReference>
<evidence type="ECO:0000313" key="2">
    <source>
        <dbReference type="EMBL" id="KPP63772.1"/>
    </source>
</evidence>
<evidence type="ECO:0000259" key="1">
    <source>
        <dbReference type="PROSITE" id="PS50853"/>
    </source>
</evidence>
<proteinExistence type="predicted"/>
<dbReference type="PROSITE" id="PS50853">
    <property type="entry name" value="FN3"/>
    <property type="match status" value="1"/>
</dbReference>
<dbReference type="InterPro" id="IPR036116">
    <property type="entry name" value="FN3_sf"/>
</dbReference>
<accession>A0A0P7U841</accession>
<evidence type="ECO:0000313" key="3">
    <source>
        <dbReference type="Proteomes" id="UP000034805"/>
    </source>
</evidence>
<dbReference type="InterPro" id="IPR013783">
    <property type="entry name" value="Ig-like_fold"/>
</dbReference>
<name>A0A0P7U841_SCLFO</name>
<dbReference type="Pfam" id="PF00041">
    <property type="entry name" value="fn3"/>
    <property type="match status" value="1"/>
</dbReference>
<organism evidence="2 3">
    <name type="scientific">Scleropages formosus</name>
    <name type="common">Asian bonytongue</name>
    <name type="synonym">Osteoglossum formosum</name>
    <dbReference type="NCBI Taxonomy" id="113540"/>
    <lineage>
        <taxon>Eukaryota</taxon>
        <taxon>Metazoa</taxon>
        <taxon>Chordata</taxon>
        <taxon>Craniata</taxon>
        <taxon>Vertebrata</taxon>
        <taxon>Euteleostomi</taxon>
        <taxon>Actinopterygii</taxon>
        <taxon>Neopterygii</taxon>
        <taxon>Teleostei</taxon>
        <taxon>Osteoglossocephala</taxon>
        <taxon>Osteoglossomorpha</taxon>
        <taxon>Osteoglossiformes</taxon>
        <taxon>Osteoglossidae</taxon>
        <taxon>Scleropages</taxon>
    </lineage>
</organism>
<dbReference type="PANTHER" id="PTHR23197:SF8">
    <property type="entry name" value="FIBRONECTIN TYPE III DOMAIN-CONTAINING PROTEIN 1"/>
    <property type="match status" value="1"/>
</dbReference>
<dbReference type="InterPro" id="IPR003961">
    <property type="entry name" value="FN3_dom"/>
</dbReference>
<gene>
    <name evidence="2" type="ORF">Z043_117939</name>
</gene>
<dbReference type="InterPro" id="IPR049109">
    <property type="entry name" value="TARSH/FNDC1_C"/>
</dbReference>
<dbReference type="AlphaFoldDB" id="A0A0P7U841"/>
<sequence>METPYVNYIRKDPGAPCSLTEALEYLQVDVLENLLEKDSVGQKQPPKNKPHNITVVAMEGCHSFVILDWARPLKGDMVSGYMVHSASYDDVLNNRWSSSSANGTHLAVENLKPNSRYYFKVQAKNIFGLGPVSDTFTYVTESDDPLLIERPPGGEPIWIPFSFKYNPTQSSCKGSQFVKRTWYRKFVGVVLCNSLRYKIFMGDGLKDTFYSIGDTYGHGEDHCQFVDSYLEGRTGPHALSDYLPTTQGFFRSYRQEPVSFGPIGRRTPHPYVGWYECGVPIPGKWTEILPASLVALPLVKSSLEISLANLLILTAFSEWVEKKLGQSSEGLTLSQWDQDVAKVVNHNLMEST</sequence>
<protein>
    <recommendedName>
        <fullName evidence="1">Fibronectin type-III domain-containing protein</fullName>
    </recommendedName>
</protein>
<comment type="caution">
    <text evidence="2">The sequence shown here is derived from an EMBL/GenBank/DDBJ whole genome shotgun (WGS) entry which is preliminary data.</text>
</comment>
<dbReference type="PANTHER" id="PTHR23197">
    <property type="entry name" value="TARSH-RELATED FIBRONECTIN DOMAIN-CONTAINING"/>
    <property type="match status" value="1"/>
</dbReference>
<dbReference type="SMART" id="SM00060">
    <property type="entry name" value="FN3"/>
    <property type="match status" value="1"/>
</dbReference>
<dbReference type="Pfam" id="PF21731">
    <property type="entry name" value="TARSH_C"/>
    <property type="match status" value="1"/>
</dbReference>
<reference evidence="2 3" key="1">
    <citation type="submission" date="2015-08" db="EMBL/GenBank/DDBJ databases">
        <title>The genome of the Asian arowana (Scleropages formosus).</title>
        <authorList>
            <person name="Tan M.H."/>
            <person name="Gan H.M."/>
            <person name="Croft L.J."/>
            <person name="Austin C.M."/>
        </authorList>
    </citation>
    <scope>NUCLEOTIDE SEQUENCE [LARGE SCALE GENOMIC DNA]</scope>
    <source>
        <strain evidence="2">Aro1</strain>
    </source>
</reference>
<dbReference type="Proteomes" id="UP000034805">
    <property type="component" value="Unassembled WGS sequence"/>
</dbReference>
<dbReference type="CDD" id="cd00063">
    <property type="entry name" value="FN3"/>
    <property type="match status" value="1"/>
</dbReference>
<dbReference type="EMBL" id="JARO02007593">
    <property type="protein sequence ID" value="KPP63772.1"/>
    <property type="molecule type" value="Genomic_DNA"/>
</dbReference>
<dbReference type="PRINTS" id="PR00014">
    <property type="entry name" value="FNTYPEIII"/>
</dbReference>
<dbReference type="SUPFAM" id="SSF49265">
    <property type="entry name" value="Fibronectin type III"/>
    <property type="match status" value="1"/>
</dbReference>
<feature type="domain" description="Fibronectin type-III" evidence="1">
    <location>
        <begin position="49"/>
        <end position="143"/>
    </location>
</feature>